<dbReference type="Pfam" id="PF26035">
    <property type="entry name" value="DUF8010"/>
    <property type="match status" value="1"/>
</dbReference>
<proteinExistence type="predicted"/>
<evidence type="ECO:0000313" key="4">
    <source>
        <dbReference type="Proteomes" id="UP000323410"/>
    </source>
</evidence>
<dbReference type="InterPro" id="IPR058323">
    <property type="entry name" value="DUF8010"/>
</dbReference>
<protein>
    <submittedName>
        <fullName evidence="3">Uncharacterized protein</fullName>
    </submittedName>
</protein>
<dbReference type="RefSeq" id="WP_148600293.1">
    <property type="nucleotide sequence ID" value="NZ_VSLD01000002.1"/>
</dbReference>
<organism evidence="3 4">
    <name type="scientific">Arthrobacter echini</name>
    <dbReference type="NCBI Taxonomy" id="1529066"/>
    <lineage>
        <taxon>Bacteria</taxon>
        <taxon>Bacillati</taxon>
        <taxon>Actinomycetota</taxon>
        <taxon>Actinomycetes</taxon>
        <taxon>Micrococcales</taxon>
        <taxon>Micrococcaceae</taxon>
        <taxon>Arthrobacter</taxon>
    </lineage>
</organism>
<reference evidence="3 4" key="1">
    <citation type="submission" date="2019-08" db="EMBL/GenBank/DDBJ databases">
        <title>Genone of Arthrobacter echini P9.</title>
        <authorList>
            <person name="Bowman J.P."/>
        </authorList>
    </citation>
    <scope>NUCLEOTIDE SEQUENCE [LARGE SCALE GENOMIC DNA]</scope>
    <source>
        <strain evidence="3 4">P9</strain>
    </source>
</reference>
<accession>A0A5D0XSY3</accession>
<dbReference type="Proteomes" id="UP000323410">
    <property type="component" value="Unassembled WGS sequence"/>
</dbReference>
<feature type="domain" description="DUF8185" evidence="2">
    <location>
        <begin position="114"/>
        <end position="217"/>
    </location>
</feature>
<dbReference type="AlphaFoldDB" id="A0A5D0XSY3"/>
<keyword evidence="4" id="KW-1185">Reference proteome</keyword>
<evidence type="ECO:0000259" key="2">
    <source>
        <dbReference type="Pfam" id="PF26572"/>
    </source>
</evidence>
<dbReference type="InterPro" id="IPR058498">
    <property type="entry name" value="DUF8185"/>
</dbReference>
<gene>
    <name evidence="3" type="ORF">FQ377_05765</name>
</gene>
<name>A0A5D0XSY3_9MICC</name>
<dbReference type="EMBL" id="VSLD01000002">
    <property type="protein sequence ID" value="TYC99471.1"/>
    <property type="molecule type" value="Genomic_DNA"/>
</dbReference>
<feature type="domain" description="DUF8010" evidence="1">
    <location>
        <begin position="1"/>
        <end position="106"/>
    </location>
</feature>
<comment type="caution">
    <text evidence="3">The sequence shown here is derived from an EMBL/GenBank/DDBJ whole genome shotgun (WGS) entry which is preliminary data.</text>
</comment>
<sequence>MSAAEIRFADVETVSDFRTLTARARAGDDAGGMRLVAGGQILAAYVRALGPTMLGEAVPTVLGLRTMALQDDARVDVTASLGSVLDRLARMPEDDVVFPVPTVTVTEPWAGVLPPRSGWLREGAVSCAALVDAARAGIAEVAGLLPDRAGAPLVSSARTAVWGRELSGVPGRVPAGAAFGGFTLGFLEAGTEATVHSNGRWSRVSTVRGHVLVRSAAVF</sequence>
<evidence type="ECO:0000259" key="1">
    <source>
        <dbReference type="Pfam" id="PF26035"/>
    </source>
</evidence>
<dbReference type="OrthoDB" id="4801220at2"/>
<dbReference type="Pfam" id="PF26572">
    <property type="entry name" value="DUF8185"/>
    <property type="match status" value="1"/>
</dbReference>
<evidence type="ECO:0000313" key="3">
    <source>
        <dbReference type="EMBL" id="TYC99471.1"/>
    </source>
</evidence>